<dbReference type="OrthoDB" id="1716961at2"/>
<keyword evidence="4" id="KW-1185">Reference proteome</keyword>
<keyword evidence="1" id="KW-0472">Membrane</keyword>
<keyword evidence="1" id="KW-0812">Transmembrane</keyword>
<feature type="domain" description="Prepilin type IV endopeptidase peptidase" evidence="2">
    <location>
        <begin position="9"/>
        <end position="103"/>
    </location>
</feature>
<dbReference type="GO" id="GO:0016020">
    <property type="term" value="C:membrane"/>
    <property type="evidence" value="ECO:0007669"/>
    <property type="project" value="InterPro"/>
</dbReference>
<dbReference type="STRING" id="351627.Csac_2628"/>
<feature type="transmembrane region" description="Helical" evidence="1">
    <location>
        <begin position="89"/>
        <end position="108"/>
    </location>
</feature>
<feature type="transmembrane region" description="Helical" evidence="1">
    <location>
        <begin position="26"/>
        <end position="45"/>
    </location>
</feature>
<organism evidence="3 4">
    <name type="scientific">Caldicellulosiruptor saccharolyticus (strain ATCC 43494 / DSM 8903 / Tp8T 6331)</name>
    <dbReference type="NCBI Taxonomy" id="351627"/>
    <lineage>
        <taxon>Bacteria</taxon>
        <taxon>Bacillati</taxon>
        <taxon>Bacillota</taxon>
        <taxon>Bacillota incertae sedis</taxon>
        <taxon>Caldicellulosiruptorales</taxon>
        <taxon>Caldicellulosiruptoraceae</taxon>
        <taxon>Caldicellulosiruptor</taxon>
    </lineage>
</organism>
<reference evidence="3 4" key="1">
    <citation type="journal article" date="2008" name="Appl. Environ. Microbiol.">
        <title>Hydrogenomics of the extremely thermophilic bacterium Caldicellulosiruptor saccharolyticus.</title>
        <authorList>
            <person name="van de Werken H.J."/>
            <person name="Verhaart M.R."/>
            <person name="VanFossen A.L."/>
            <person name="Willquist K."/>
            <person name="Lewis D.L."/>
            <person name="Nichols J.D."/>
            <person name="Goorissen H.P."/>
            <person name="Mongodin E.F."/>
            <person name="Nelson K.E."/>
            <person name="van Niel E.W."/>
            <person name="Stams A.J."/>
            <person name="Ward D.E."/>
            <person name="de Vos W.M."/>
            <person name="van der Oost J."/>
            <person name="Kelly R.M."/>
            <person name="Kengen S.W."/>
        </authorList>
    </citation>
    <scope>NUCLEOTIDE SEQUENCE [LARGE SCALE GENOMIC DNA]</scope>
    <source>
        <strain evidence="4">ATCC 43494 / DSM 8903 / Tp8T 6331</strain>
    </source>
</reference>
<evidence type="ECO:0000256" key="1">
    <source>
        <dbReference type="SAM" id="Phobius"/>
    </source>
</evidence>
<keyword evidence="1" id="KW-1133">Transmembrane helix</keyword>
<feature type="transmembrane region" description="Helical" evidence="1">
    <location>
        <begin position="120"/>
        <end position="142"/>
    </location>
</feature>
<dbReference type="InterPro" id="IPR000045">
    <property type="entry name" value="Prepilin_IV_endopep_pep"/>
</dbReference>
<dbReference type="Pfam" id="PF01478">
    <property type="entry name" value="Peptidase_A24"/>
    <property type="match status" value="1"/>
</dbReference>
<evidence type="ECO:0000313" key="4">
    <source>
        <dbReference type="Proteomes" id="UP000000256"/>
    </source>
</evidence>
<protein>
    <submittedName>
        <fullName evidence="3">Peptidase A24A, prepilin type IV</fullName>
    </submittedName>
</protein>
<dbReference type="Proteomes" id="UP000000256">
    <property type="component" value="Chromosome"/>
</dbReference>
<dbReference type="RefSeq" id="WP_011918114.1">
    <property type="nucleotide sequence ID" value="NC_009437.1"/>
</dbReference>
<dbReference type="GO" id="GO:0004190">
    <property type="term" value="F:aspartic-type endopeptidase activity"/>
    <property type="evidence" value="ECO:0007669"/>
    <property type="project" value="InterPro"/>
</dbReference>
<accession>A4XMR4</accession>
<sequence>MTIWIAYLVGCITCCWTAYTDYKSRIIPNIAVLINIIAAILIFRIDLIKNGHLWLALSLFAVMFIMWLFKLIGAGDVKLLFSLTLLLGYNAYIAIFFTLLLFMITGYVKAKRTADNYFKLQMPLAPFLIPGMVLSIIIKILIFKNIV</sequence>
<dbReference type="Gene3D" id="1.20.120.1220">
    <property type="match status" value="1"/>
</dbReference>
<dbReference type="HOGENOM" id="CLU_1764628_0_0_9"/>
<dbReference type="KEGG" id="csc:Csac_2628"/>
<gene>
    <name evidence="3" type="ordered locus">Csac_2628</name>
</gene>
<feature type="transmembrane region" description="Helical" evidence="1">
    <location>
        <begin position="52"/>
        <end position="69"/>
    </location>
</feature>
<proteinExistence type="predicted"/>
<evidence type="ECO:0000313" key="3">
    <source>
        <dbReference type="EMBL" id="ABP68199.1"/>
    </source>
</evidence>
<evidence type="ECO:0000259" key="2">
    <source>
        <dbReference type="Pfam" id="PF01478"/>
    </source>
</evidence>
<name>A4XMR4_CALS8</name>
<dbReference type="AlphaFoldDB" id="A4XMR4"/>
<dbReference type="EMBL" id="CP000679">
    <property type="protein sequence ID" value="ABP68199.1"/>
    <property type="molecule type" value="Genomic_DNA"/>
</dbReference>